<dbReference type="EMBL" id="JAHRHJ020000355">
    <property type="protein sequence ID" value="KAH9294134.1"/>
    <property type="molecule type" value="Genomic_DNA"/>
</dbReference>
<evidence type="ECO:0000256" key="3">
    <source>
        <dbReference type="PROSITE-ProRule" id="PRU00708"/>
    </source>
</evidence>
<reference evidence="4 5" key="1">
    <citation type="journal article" date="2021" name="Nat. Plants">
        <title>The Taxus genome provides insights into paclitaxel biosynthesis.</title>
        <authorList>
            <person name="Xiong X."/>
            <person name="Gou J."/>
            <person name="Liao Q."/>
            <person name="Li Y."/>
            <person name="Zhou Q."/>
            <person name="Bi G."/>
            <person name="Li C."/>
            <person name="Du R."/>
            <person name="Wang X."/>
            <person name="Sun T."/>
            <person name="Guo L."/>
            <person name="Liang H."/>
            <person name="Lu P."/>
            <person name="Wu Y."/>
            <person name="Zhang Z."/>
            <person name="Ro D.K."/>
            <person name="Shang Y."/>
            <person name="Huang S."/>
            <person name="Yan J."/>
        </authorList>
    </citation>
    <scope>NUCLEOTIDE SEQUENCE [LARGE SCALE GENOMIC DNA]</scope>
    <source>
        <strain evidence="4">Ta-2019</strain>
    </source>
</reference>
<dbReference type="Gene3D" id="1.25.40.10">
    <property type="entry name" value="Tetratricopeptide repeat domain"/>
    <property type="match status" value="1"/>
</dbReference>
<dbReference type="NCBIfam" id="TIGR00756">
    <property type="entry name" value="PPR"/>
    <property type="match status" value="3"/>
</dbReference>
<gene>
    <name evidence="4" type="ORF">KI387_040659</name>
</gene>
<dbReference type="OMA" id="REMEIAM"/>
<accession>A0AA38CBD7</accession>
<keyword evidence="2" id="KW-0677">Repeat</keyword>
<dbReference type="PANTHER" id="PTHR47939:SF5">
    <property type="entry name" value="PENTACOTRIPEPTIDE-REPEAT REGION OF PRORP DOMAIN-CONTAINING PROTEIN"/>
    <property type="match status" value="1"/>
</dbReference>
<dbReference type="PANTHER" id="PTHR47939">
    <property type="entry name" value="MEMBRANE-ASSOCIATED SALT-INDUCIBLE PROTEIN-LIKE"/>
    <property type="match status" value="1"/>
</dbReference>
<name>A0AA38CBD7_TAXCH</name>
<dbReference type="Proteomes" id="UP000824469">
    <property type="component" value="Unassembled WGS sequence"/>
</dbReference>
<dbReference type="InterPro" id="IPR050667">
    <property type="entry name" value="PPR-containing_protein"/>
</dbReference>
<evidence type="ECO:0000256" key="2">
    <source>
        <dbReference type="ARBA" id="ARBA00022737"/>
    </source>
</evidence>
<comment type="caution">
    <text evidence="4">The sequence shown here is derived from an EMBL/GenBank/DDBJ whole genome shotgun (WGS) entry which is preliminary data.</text>
</comment>
<dbReference type="AlphaFoldDB" id="A0AA38CBD7"/>
<feature type="repeat" description="PPR" evidence="3">
    <location>
        <begin position="26"/>
        <end position="61"/>
    </location>
</feature>
<proteinExistence type="inferred from homology"/>
<dbReference type="Pfam" id="PF13041">
    <property type="entry name" value="PPR_2"/>
    <property type="match status" value="2"/>
</dbReference>
<feature type="non-terminal residue" evidence="4">
    <location>
        <position position="194"/>
    </location>
</feature>
<evidence type="ECO:0000313" key="4">
    <source>
        <dbReference type="EMBL" id="KAH9294134.1"/>
    </source>
</evidence>
<evidence type="ECO:0000313" key="5">
    <source>
        <dbReference type="Proteomes" id="UP000824469"/>
    </source>
</evidence>
<organism evidence="4 5">
    <name type="scientific">Taxus chinensis</name>
    <name type="common">Chinese yew</name>
    <name type="synonym">Taxus wallichiana var. chinensis</name>
    <dbReference type="NCBI Taxonomy" id="29808"/>
    <lineage>
        <taxon>Eukaryota</taxon>
        <taxon>Viridiplantae</taxon>
        <taxon>Streptophyta</taxon>
        <taxon>Embryophyta</taxon>
        <taxon>Tracheophyta</taxon>
        <taxon>Spermatophyta</taxon>
        <taxon>Pinopsida</taxon>
        <taxon>Pinidae</taxon>
        <taxon>Conifers II</taxon>
        <taxon>Cupressales</taxon>
        <taxon>Taxaceae</taxon>
        <taxon>Taxus</taxon>
    </lineage>
</organism>
<comment type="similarity">
    <text evidence="1">Belongs to the PPR family. P subfamily.</text>
</comment>
<keyword evidence="5" id="KW-1185">Reference proteome</keyword>
<feature type="repeat" description="PPR" evidence="3">
    <location>
        <begin position="62"/>
        <end position="96"/>
    </location>
</feature>
<protein>
    <recommendedName>
        <fullName evidence="6">Pentatricopeptide repeat-containing protein</fullName>
    </recommendedName>
</protein>
<dbReference type="PROSITE" id="PS51375">
    <property type="entry name" value="PPR"/>
    <property type="match status" value="4"/>
</dbReference>
<evidence type="ECO:0000256" key="1">
    <source>
        <dbReference type="ARBA" id="ARBA00007626"/>
    </source>
</evidence>
<dbReference type="InterPro" id="IPR002885">
    <property type="entry name" value="PPR_rpt"/>
</dbReference>
<dbReference type="InterPro" id="IPR011990">
    <property type="entry name" value="TPR-like_helical_dom_sf"/>
</dbReference>
<feature type="repeat" description="PPR" evidence="3">
    <location>
        <begin position="97"/>
        <end position="131"/>
    </location>
</feature>
<evidence type="ECO:0008006" key="6">
    <source>
        <dbReference type="Google" id="ProtNLM"/>
    </source>
</evidence>
<feature type="repeat" description="PPR" evidence="3">
    <location>
        <begin position="132"/>
        <end position="166"/>
    </location>
</feature>
<sequence length="194" mass="22386">MPFADTRMLELQNNCYMIRRIFLVTREGVFNIVLNGWCNMIVNVEEAKRFWKVMGDNGIRPDADSYNSMICCFSKTGRVNGVVRLFDEMKRRNCAPDFKVYNSMVYSLVRGNSVKEACNLLHVMSEKGFTPNAETYNSLIIPLCRTQKLEDAHMIFDEMIKKGHSPSLRTFHALFTAMKDPKEIVKALEEHDKG</sequence>